<proteinExistence type="predicted"/>
<reference evidence="1" key="2">
    <citation type="submission" date="2015-02" db="UniProtKB">
        <authorList>
            <consortium name="EnsemblMetazoa"/>
        </authorList>
    </citation>
    <scope>IDENTIFICATION</scope>
</reference>
<dbReference type="PhylomeDB" id="T1JG07"/>
<reference evidence="2" key="1">
    <citation type="submission" date="2011-05" db="EMBL/GenBank/DDBJ databases">
        <authorList>
            <person name="Richards S.R."/>
            <person name="Qu J."/>
            <person name="Jiang H."/>
            <person name="Jhangiani S.N."/>
            <person name="Agravi P."/>
            <person name="Goodspeed R."/>
            <person name="Gross S."/>
            <person name="Mandapat C."/>
            <person name="Jackson L."/>
            <person name="Mathew T."/>
            <person name="Pu L."/>
            <person name="Thornton R."/>
            <person name="Saada N."/>
            <person name="Wilczek-Boney K.B."/>
            <person name="Lee S."/>
            <person name="Kovar C."/>
            <person name="Wu Y."/>
            <person name="Scherer S.E."/>
            <person name="Worley K.C."/>
            <person name="Muzny D.M."/>
            <person name="Gibbs R."/>
        </authorList>
    </citation>
    <scope>NUCLEOTIDE SEQUENCE</scope>
    <source>
        <strain evidence="2">Brora</strain>
    </source>
</reference>
<accession>T1JG07</accession>
<dbReference type="EnsemblMetazoa" id="SMAR012775-RA">
    <property type="protein sequence ID" value="SMAR012775-PA"/>
    <property type="gene ID" value="SMAR012775"/>
</dbReference>
<sequence>SKEEGELEANPSHLARNKRQVLYEQSKKEIPKSIDPVFTISQLMQGKIGHFIREQLLDEYGYRILLYTNEQLQDVVNMCCTDNKKFTSIFCLDVTFKLGPFFLLVTTYRNTKLIVSGKQYSPPMLGPLMILTSKDENTYKYFVSALIRRNSSMTNLLAYGTDSEVALINALQENFPKSVGFLHSIHQRRNLNDYMRGKRIPMTEAEAILNDVFGEPDGLIFQPTTEEFYECLHILEVCWKARTTTSDALEDFLIYFNRKKVPELLHKTSLKAVLEADRRQTIY</sequence>
<dbReference type="AlphaFoldDB" id="T1JG07"/>
<name>T1JG07_STRMM</name>
<evidence type="ECO:0000313" key="2">
    <source>
        <dbReference type="Proteomes" id="UP000014500"/>
    </source>
</evidence>
<dbReference type="EMBL" id="JH432192">
    <property type="status" value="NOT_ANNOTATED_CDS"/>
    <property type="molecule type" value="Genomic_DNA"/>
</dbReference>
<protein>
    <recommendedName>
        <fullName evidence="3">MULE transposase domain-containing protein</fullName>
    </recommendedName>
</protein>
<evidence type="ECO:0000313" key="1">
    <source>
        <dbReference type="EnsemblMetazoa" id="SMAR012775-PA"/>
    </source>
</evidence>
<keyword evidence="2" id="KW-1185">Reference proteome</keyword>
<evidence type="ECO:0008006" key="3">
    <source>
        <dbReference type="Google" id="ProtNLM"/>
    </source>
</evidence>
<organism evidence="1 2">
    <name type="scientific">Strigamia maritima</name>
    <name type="common">European centipede</name>
    <name type="synonym">Geophilus maritimus</name>
    <dbReference type="NCBI Taxonomy" id="126957"/>
    <lineage>
        <taxon>Eukaryota</taxon>
        <taxon>Metazoa</taxon>
        <taxon>Ecdysozoa</taxon>
        <taxon>Arthropoda</taxon>
        <taxon>Myriapoda</taxon>
        <taxon>Chilopoda</taxon>
        <taxon>Pleurostigmophora</taxon>
        <taxon>Geophilomorpha</taxon>
        <taxon>Linotaeniidae</taxon>
        <taxon>Strigamia</taxon>
    </lineage>
</organism>
<dbReference type="Proteomes" id="UP000014500">
    <property type="component" value="Unassembled WGS sequence"/>
</dbReference>
<dbReference type="HOGENOM" id="CLU_985454_0_0_1"/>